<dbReference type="NCBIfam" id="TIGR04518">
    <property type="entry name" value="ECF_S_folT_fam"/>
    <property type="match status" value="1"/>
</dbReference>
<keyword evidence="1" id="KW-1133">Transmembrane helix</keyword>
<dbReference type="AlphaFoldDB" id="A0A514Z9B8"/>
<feature type="transmembrane region" description="Helical" evidence="1">
    <location>
        <begin position="12"/>
        <end position="31"/>
    </location>
</feature>
<feature type="transmembrane region" description="Helical" evidence="1">
    <location>
        <begin position="43"/>
        <end position="64"/>
    </location>
</feature>
<evidence type="ECO:0000256" key="1">
    <source>
        <dbReference type="SAM" id="Phobius"/>
    </source>
</evidence>
<proteinExistence type="predicted"/>
<organism evidence="2 3">
    <name type="scientific">Lactococcus protaetiae</name>
    <dbReference type="NCBI Taxonomy" id="2592653"/>
    <lineage>
        <taxon>Bacteria</taxon>
        <taxon>Bacillati</taxon>
        <taxon>Bacillota</taxon>
        <taxon>Bacilli</taxon>
        <taxon>Lactobacillales</taxon>
        <taxon>Streptococcaceae</taxon>
        <taxon>Lactococcus</taxon>
    </lineage>
</organism>
<sequence length="186" mass="20910">MKNFTTKNELQRLVLLAFLLALQLVLSRLAIGNSFFRLSPVFIANALIGMIAGPLWGGVLLMIGDILGAILSGVTYFPGFTISAFFVGILYGVFFYKKRLDIKNKKHWFFVFMAIATIMLIDSTFFNTLWITLMIPNSNFSTFMTLLSGRVLLLLQVPLETCILMFIIPTLQSIKPIGTFITEHSK</sequence>
<reference evidence="2 3" key="1">
    <citation type="submission" date="2019-07" db="EMBL/GenBank/DDBJ databases">
        <title>Genome sequencing of KACC 19320.</title>
        <authorList>
            <person name="Heo J."/>
            <person name="Kim S.-J."/>
            <person name="Kim J.-S."/>
            <person name="Hong S.-B."/>
            <person name="Kwon S.-W."/>
        </authorList>
    </citation>
    <scope>NUCLEOTIDE SEQUENCE [LARGE SCALE GENOMIC DNA]</scope>
    <source>
        <strain evidence="2 3">KACC 19320</strain>
    </source>
</reference>
<dbReference type="Proteomes" id="UP000315128">
    <property type="component" value="Chromosome"/>
</dbReference>
<evidence type="ECO:0000313" key="3">
    <source>
        <dbReference type="Proteomes" id="UP000315128"/>
    </source>
</evidence>
<dbReference type="InterPro" id="IPR024529">
    <property type="entry name" value="ECF_trnsprt_substrate-spec"/>
</dbReference>
<dbReference type="Gene3D" id="1.10.1760.20">
    <property type="match status" value="1"/>
</dbReference>
<gene>
    <name evidence="2" type="ORF">FLP15_08285</name>
</gene>
<evidence type="ECO:0000313" key="2">
    <source>
        <dbReference type="EMBL" id="QDK71150.1"/>
    </source>
</evidence>
<keyword evidence="3" id="KW-1185">Reference proteome</keyword>
<feature type="transmembrane region" description="Helical" evidence="1">
    <location>
        <begin position="76"/>
        <end position="96"/>
    </location>
</feature>
<feature type="transmembrane region" description="Helical" evidence="1">
    <location>
        <begin position="108"/>
        <end position="131"/>
    </location>
</feature>
<dbReference type="OrthoDB" id="2243574at2"/>
<dbReference type="Pfam" id="PF12822">
    <property type="entry name" value="ECF_trnsprt"/>
    <property type="match status" value="1"/>
</dbReference>
<dbReference type="GO" id="GO:0022857">
    <property type="term" value="F:transmembrane transporter activity"/>
    <property type="evidence" value="ECO:0007669"/>
    <property type="project" value="InterPro"/>
</dbReference>
<protein>
    <submittedName>
        <fullName evidence="2">Folate family ECF transporter S component</fullName>
    </submittedName>
</protein>
<dbReference type="RefSeq" id="WP_142766714.1">
    <property type="nucleotide sequence ID" value="NZ_CP041356.1"/>
</dbReference>
<keyword evidence="1" id="KW-0812">Transmembrane</keyword>
<keyword evidence="1" id="KW-0472">Membrane</keyword>
<name>A0A514Z9B8_9LACT</name>
<dbReference type="EMBL" id="CP041356">
    <property type="protein sequence ID" value="QDK71150.1"/>
    <property type="molecule type" value="Genomic_DNA"/>
</dbReference>
<dbReference type="InterPro" id="IPR030949">
    <property type="entry name" value="ECF_S_folate_fam"/>
</dbReference>
<accession>A0A514Z9B8</accession>
<feature type="transmembrane region" description="Helical" evidence="1">
    <location>
        <begin position="151"/>
        <end position="171"/>
    </location>
</feature>
<dbReference type="KEGG" id="lack:FLP15_08285"/>